<dbReference type="InterPro" id="IPR040789">
    <property type="entry name" value="LPD11"/>
</dbReference>
<feature type="domain" description="Large polyvalent protein-associated" evidence="1">
    <location>
        <begin position="76"/>
        <end position="144"/>
    </location>
</feature>
<reference evidence="3" key="1">
    <citation type="journal article" date="2019" name="Int. J. Syst. Evol. Microbiol.">
        <title>The Global Catalogue of Microorganisms (GCM) 10K type strain sequencing project: providing services to taxonomists for standard genome sequencing and annotation.</title>
        <authorList>
            <consortium name="The Broad Institute Genomics Platform"/>
            <consortium name="The Broad Institute Genome Sequencing Center for Infectious Disease"/>
            <person name="Wu L."/>
            <person name="Ma J."/>
        </authorList>
    </citation>
    <scope>NUCLEOTIDE SEQUENCE [LARGE SCALE GENOMIC DNA]</scope>
    <source>
        <strain evidence="3">CGMCC 1.18575</strain>
    </source>
</reference>
<dbReference type="RefSeq" id="WP_378130940.1">
    <property type="nucleotide sequence ID" value="NZ_JBHSMI010000012.1"/>
</dbReference>
<keyword evidence="3" id="KW-1185">Reference proteome</keyword>
<dbReference type="Proteomes" id="UP001596113">
    <property type="component" value="Unassembled WGS sequence"/>
</dbReference>
<dbReference type="EMBL" id="JBHSMI010000012">
    <property type="protein sequence ID" value="MFC5402466.1"/>
    <property type="molecule type" value="Genomic_DNA"/>
</dbReference>
<accession>A0ABW0HQH3</accession>
<evidence type="ECO:0000313" key="3">
    <source>
        <dbReference type="Proteomes" id="UP001596113"/>
    </source>
</evidence>
<evidence type="ECO:0000313" key="2">
    <source>
        <dbReference type="EMBL" id="MFC5402466.1"/>
    </source>
</evidence>
<protein>
    <submittedName>
        <fullName evidence="2">LPD11 domain-containing protein</fullName>
    </submittedName>
</protein>
<comment type="caution">
    <text evidence="2">The sequence shown here is derived from an EMBL/GenBank/DDBJ whole genome shotgun (WGS) entry which is preliminary data.</text>
</comment>
<gene>
    <name evidence="2" type="ORF">ACFPOF_06915</name>
</gene>
<name>A0ABW0HQH3_9BACL</name>
<sequence length="146" mass="16975">MEAAANVRTMEYMGKDDWDNPVYKCIETDTLWKDVAMGKGSPQLYSCGNEFDGDPCSPISSDLIVTFKTQYEESPYRFNYMLLDRLQSDCKYYLGYGNRSESCLWAGSVKEQIEKMMELHNSFPEGQKPEWLTYEGILDYEKQMSE</sequence>
<evidence type="ECO:0000259" key="1">
    <source>
        <dbReference type="Pfam" id="PF18824"/>
    </source>
</evidence>
<proteinExistence type="predicted"/>
<dbReference type="Pfam" id="PF18824">
    <property type="entry name" value="LPD11"/>
    <property type="match status" value="1"/>
</dbReference>
<organism evidence="2 3">
    <name type="scientific">Cohnella soli</name>
    <dbReference type="NCBI Taxonomy" id="425005"/>
    <lineage>
        <taxon>Bacteria</taxon>
        <taxon>Bacillati</taxon>
        <taxon>Bacillota</taxon>
        <taxon>Bacilli</taxon>
        <taxon>Bacillales</taxon>
        <taxon>Paenibacillaceae</taxon>
        <taxon>Cohnella</taxon>
    </lineage>
</organism>